<accession>A0AB40BU53</accession>
<feature type="domain" description="BHLH" evidence="8">
    <location>
        <begin position="321"/>
        <end position="370"/>
    </location>
</feature>
<evidence type="ECO:0000256" key="3">
    <source>
        <dbReference type="ARBA" id="ARBA00023015"/>
    </source>
</evidence>
<keyword evidence="7" id="KW-0812">Transmembrane</keyword>
<feature type="region of interest" description="Disordered" evidence="6">
    <location>
        <begin position="256"/>
        <end position="301"/>
    </location>
</feature>
<protein>
    <submittedName>
        <fullName evidence="10">Transcription factor PHYTOCHROME INTERACTING FACTOR-LIKE 13-like isoform X1</fullName>
    </submittedName>
</protein>
<dbReference type="Pfam" id="PF00010">
    <property type="entry name" value="HLH"/>
    <property type="match status" value="1"/>
</dbReference>
<dbReference type="SMART" id="SM00353">
    <property type="entry name" value="HLH"/>
    <property type="match status" value="1"/>
</dbReference>
<feature type="transmembrane region" description="Helical" evidence="7">
    <location>
        <begin position="6"/>
        <end position="34"/>
    </location>
</feature>
<evidence type="ECO:0000256" key="2">
    <source>
        <dbReference type="ARBA" id="ARBA00005510"/>
    </source>
</evidence>
<dbReference type="GO" id="GO:0005634">
    <property type="term" value="C:nucleus"/>
    <property type="evidence" value="ECO:0007669"/>
    <property type="project" value="UniProtKB-SubCell"/>
</dbReference>
<dbReference type="InterPro" id="IPR047265">
    <property type="entry name" value="PIF1-like_bHLH"/>
</dbReference>
<dbReference type="PROSITE" id="PS50888">
    <property type="entry name" value="BHLH"/>
    <property type="match status" value="1"/>
</dbReference>
<comment type="similarity">
    <text evidence="2">Belongs to the bHLH protein family.</text>
</comment>
<dbReference type="PANTHER" id="PTHR46807">
    <property type="entry name" value="TRANSCRIPTION FACTOR PIF3"/>
    <property type="match status" value="1"/>
</dbReference>
<dbReference type="GO" id="GO:0046983">
    <property type="term" value="F:protein dimerization activity"/>
    <property type="evidence" value="ECO:0007669"/>
    <property type="project" value="InterPro"/>
</dbReference>
<dbReference type="GO" id="GO:0003700">
    <property type="term" value="F:DNA-binding transcription factor activity"/>
    <property type="evidence" value="ECO:0007669"/>
    <property type="project" value="InterPro"/>
</dbReference>
<evidence type="ECO:0000256" key="5">
    <source>
        <dbReference type="ARBA" id="ARBA00023242"/>
    </source>
</evidence>
<feature type="region of interest" description="Disordered" evidence="6">
    <location>
        <begin position="85"/>
        <end position="108"/>
    </location>
</feature>
<dbReference type="InterPro" id="IPR044273">
    <property type="entry name" value="PIF3-like"/>
</dbReference>
<keyword evidence="7" id="KW-1133">Transmembrane helix</keyword>
<feature type="compositionally biased region" description="Polar residues" evidence="6">
    <location>
        <begin position="85"/>
        <end position="95"/>
    </location>
</feature>
<dbReference type="Proteomes" id="UP001515500">
    <property type="component" value="Chromosome 8"/>
</dbReference>
<evidence type="ECO:0000256" key="6">
    <source>
        <dbReference type="SAM" id="MobiDB-lite"/>
    </source>
</evidence>
<evidence type="ECO:0000256" key="4">
    <source>
        <dbReference type="ARBA" id="ARBA00023163"/>
    </source>
</evidence>
<evidence type="ECO:0000313" key="10">
    <source>
        <dbReference type="RefSeq" id="XP_039130096.1"/>
    </source>
</evidence>
<dbReference type="SUPFAM" id="SSF47459">
    <property type="entry name" value="HLH, helix-loop-helix DNA-binding domain"/>
    <property type="match status" value="1"/>
</dbReference>
<name>A0AB40BU53_DIOCR</name>
<feature type="region of interest" description="Disordered" evidence="6">
    <location>
        <begin position="465"/>
        <end position="506"/>
    </location>
</feature>
<keyword evidence="4" id="KW-0804">Transcription</keyword>
<evidence type="ECO:0000259" key="8">
    <source>
        <dbReference type="PROSITE" id="PS50888"/>
    </source>
</evidence>
<dbReference type="Gene3D" id="4.10.280.10">
    <property type="entry name" value="Helix-loop-helix DNA-binding domain"/>
    <property type="match status" value="1"/>
</dbReference>
<feature type="compositionally biased region" description="Basic and acidic residues" evidence="6">
    <location>
        <begin position="289"/>
        <end position="298"/>
    </location>
</feature>
<dbReference type="AlphaFoldDB" id="A0AB40BU53"/>
<dbReference type="GeneID" id="120266522"/>
<keyword evidence="3" id="KW-0805">Transcription regulation</keyword>
<dbReference type="InterPro" id="IPR011598">
    <property type="entry name" value="bHLH_dom"/>
</dbReference>
<dbReference type="PANTHER" id="PTHR46807:SF7">
    <property type="entry name" value="BHLH DOMAIN-CONTAINING PROTEIN"/>
    <property type="match status" value="1"/>
</dbReference>
<sequence length="506" mass="56258">MNVFFFFSFLFAFCMSLYFLIYLFIIWCCFDVVIEDVFSLAMNELVGDWNMDDGSTKSFNHKRFTGSENELSELIWRNGHVVMQSQSSRKPLSNENEPKLARNDEEEATKLSLIEDNETTSWLPCILDEFSVDKDFSSYFFCDSPTTDDVTGDKQSVQPIPESHGSGNNGLVVNFPQFARPFRWQQGDKGGSGNVDQVAVGEPSSMIYVELSVSGSNQVQNQVGGSRNIMSTDTNTASLLRNSAKEDVKMIDHYKTTTGTSSSGGSGCSFGRIQVRSDGNQSRKRKGRGVGELESHSEDVEDESIEVNNVVRRSTSARRSRAAEVHNLSERRRRDRINEKMRALQELIPHCNKSDKASMLDEAIEYLKSLQQQVQIMWMGCDMTPMSFPGFQQYLSNFGVSMGIGHAPMSSIPSPIQLPGVPPLLNQSVPTSLANQINFPYQMQNVHIPDQYAYHSISPQAMNVSGYGSQTTQRNQTAASVSPGSSVRTGQPAKNTTPSTCTAMKI</sequence>
<feature type="region of interest" description="Disordered" evidence="6">
    <location>
        <begin position="150"/>
        <end position="169"/>
    </location>
</feature>
<organism evidence="9 10">
    <name type="scientific">Dioscorea cayennensis subsp. rotundata</name>
    <name type="common">White Guinea yam</name>
    <name type="synonym">Dioscorea rotundata</name>
    <dbReference type="NCBI Taxonomy" id="55577"/>
    <lineage>
        <taxon>Eukaryota</taxon>
        <taxon>Viridiplantae</taxon>
        <taxon>Streptophyta</taxon>
        <taxon>Embryophyta</taxon>
        <taxon>Tracheophyta</taxon>
        <taxon>Spermatophyta</taxon>
        <taxon>Magnoliopsida</taxon>
        <taxon>Liliopsida</taxon>
        <taxon>Dioscoreales</taxon>
        <taxon>Dioscoreaceae</taxon>
        <taxon>Dioscorea</taxon>
    </lineage>
</organism>
<evidence type="ECO:0000313" key="9">
    <source>
        <dbReference type="Proteomes" id="UP001515500"/>
    </source>
</evidence>
<dbReference type="InterPro" id="IPR036638">
    <property type="entry name" value="HLH_DNA-bd_sf"/>
</dbReference>
<proteinExistence type="inferred from homology"/>
<reference evidence="10" key="1">
    <citation type="submission" date="2025-08" db="UniProtKB">
        <authorList>
            <consortium name="RefSeq"/>
        </authorList>
    </citation>
    <scope>IDENTIFICATION</scope>
</reference>
<comment type="subcellular location">
    <subcellularLocation>
        <location evidence="1">Nucleus</location>
    </subcellularLocation>
</comment>
<keyword evidence="7" id="KW-0472">Membrane</keyword>
<gene>
    <name evidence="10" type="primary">LOC120266522</name>
</gene>
<dbReference type="CDD" id="cd11445">
    <property type="entry name" value="bHLH_AtPIF_like"/>
    <property type="match status" value="1"/>
</dbReference>
<dbReference type="FunFam" id="4.10.280.10:FF:000004">
    <property type="entry name" value="Basic helix-loop-helix transcription factor"/>
    <property type="match status" value="1"/>
</dbReference>
<keyword evidence="5" id="KW-0539">Nucleus</keyword>
<keyword evidence="9" id="KW-1185">Reference proteome</keyword>
<evidence type="ECO:0000256" key="1">
    <source>
        <dbReference type="ARBA" id="ARBA00004123"/>
    </source>
</evidence>
<dbReference type="RefSeq" id="XP_039130096.1">
    <property type="nucleotide sequence ID" value="XM_039274162.1"/>
</dbReference>
<evidence type="ECO:0000256" key="7">
    <source>
        <dbReference type="SAM" id="Phobius"/>
    </source>
</evidence>